<evidence type="ECO:0000259" key="3">
    <source>
        <dbReference type="Pfam" id="PF25752"/>
    </source>
</evidence>
<accession>A0A9P0DQP3</accession>
<feature type="signal peptide" evidence="2">
    <location>
        <begin position="1"/>
        <end position="16"/>
    </location>
</feature>
<proteinExistence type="predicted"/>
<evidence type="ECO:0000256" key="2">
    <source>
        <dbReference type="SAM" id="SignalP"/>
    </source>
</evidence>
<protein>
    <recommendedName>
        <fullName evidence="3">Tectonic-1-3 N-terminal domain-containing protein</fullName>
    </recommendedName>
</protein>
<dbReference type="Pfam" id="PF25752">
    <property type="entry name" value="DUF1619_N"/>
    <property type="match status" value="1"/>
</dbReference>
<keyword evidence="2" id="KW-0732">Signal</keyword>
<dbReference type="GO" id="GO:0060271">
    <property type="term" value="P:cilium assembly"/>
    <property type="evidence" value="ECO:0007669"/>
    <property type="project" value="TreeGrafter"/>
</dbReference>
<dbReference type="GO" id="GO:0035869">
    <property type="term" value="C:ciliary transition zone"/>
    <property type="evidence" value="ECO:0007669"/>
    <property type="project" value="TreeGrafter"/>
</dbReference>
<dbReference type="PANTHER" id="PTHR14611:SF2">
    <property type="entry name" value="TECTONIC"/>
    <property type="match status" value="1"/>
</dbReference>
<dbReference type="InterPro" id="IPR057724">
    <property type="entry name" value="TCTN1-3_N"/>
</dbReference>
<keyword evidence="5" id="KW-1185">Reference proteome</keyword>
<feature type="transmembrane region" description="Helical" evidence="1">
    <location>
        <begin position="624"/>
        <end position="643"/>
    </location>
</feature>
<dbReference type="AlphaFoldDB" id="A0A9P0DQP3"/>
<feature type="chain" id="PRO_5040182810" description="Tectonic-1-3 N-terminal domain-containing protein" evidence="2">
    <location>
        <begin position="17"/>
        <end position="646"/>
    </location>
</feature>
<feature type="domain" description="Tectonic-1-3 N-terminal" evidence="3">
    <location>
        <begin position="60"/>
        <end position="158"/>
    </location>
</feature>
<dbReference type="EMBL" id="OU900101">
    <property type="protein sequence ID" value="CAH1187698.1"/>
    <property type="molecule type" value="Genomic_DNA"/>
</dbReference>
<dbReference type="PANTHER" id="PTHR14611">
    <property type="entry name" value="TECTONIC FAMILY MEMBER"/>
    <property type="match status" value="1"/>
</dbReference>
<evidence type="ECO:0000313" key="4">
    <source>
        <dbReference type="EMBL" id="CAH1187698.1"/>
    </source>
</evidence>
<evidence type="ECO:0000256" key="1">
    <source>
        <dbReference type="SAM" id="Phobius"/>
    </source>
</evidence>
<dbReference type="OrthoDB" id="184109at2759"/>
<evidence type="ECO:0000313" key="5">
    <source>
        <dbReference type="Proteomes" id="UP001153712"/>
    </source>
</evidence>
<sequence>MRSIELLLSVLAVCCAKRLLKVDEIAPTDTPTVTTTDSNYTDEFNTTEFYATTAATTSLHNESSPNNNNVDFDRETSDYCTCDLQPDICDVNCCCDSDCSVDDKEIFGYCESEPRRYDTRYCDYMKYIYINNTRFQWEINQNGLFCVIKSNLPPSFVVQRKHPLKTFEESEKESIDRFSWPRHDREDDGHFNRSKLVYGSPVWSVNRNKLRRFGVPNSFVTDGCIIVENVNFLQDLHTSCTQVVSENNPMLSLAYYLEQAKFVSGLNTLNPLSRSKENVYEVCAKYDCLSPAIKICDGSLEKCEDFHKNDTRTSVQCNSTVCINAVRRLRYNFNHNGTKGLTDVSLSVNLGNISRESITQDFHVKFSWKNASMTTASLSGNPGYLIGRPILTATLTRNSTNFTTIGKSITNYLSIPSNINGECVMNSSHHTAIEFGFNLLTRCRFRKLIHNRRKSPNATEMCRELQNATLEIWNLLDNGIVIGLFGNANAGKSDDWERILYEESPRIACDRTRGAYRSKDSTISCGNLIKGVRIGIFHSRIDVGTLVDQRKILAVTVSFIYYNVSLGYSKADNSVMADVELETQVSFYDLTGEKTRKIVDPPSVDIKLPYDFFYPFVRINNCSVGVTCDFFVLIFNVMLVLFAQVC</sequence>
<keyword evidence="1" id="KW-1133">Transmembrane helix</keyword>
<keyword evidence="1" id="KW-0812">Transmembrane</keyword>
<organism evidence="4 5">
    <name type="scientific">Phyllotreta striolata</name>
    <name type="common">Striped flea beetle</name>
    <name type="synonym">Crioceris striolata</name>
    <dbReference type="NCBI Taxonomy" id="444603"/>
    <lineage>
        <taxon>Eukaryota</taxon>
        <taxon>Metazoa</taxon>
        <taxon>Ecdysozoa</taxon>
        <taxon>Arthropoda</taxon>
        <taxon>Hexapoda</taxon>
        <taxon>Insecta</taxon>
        <taxon>Pterygota</taxon>
        <taxon>Neoptera</taxon>
        <taxon>Endopterygota</taxon>
        <taxon>Coleoptera</taxon>
        <taxon>Polyphaga</taxon>
        <taxon>Cucujiformia</taxon>
        <taxon>Chrysomeloidea</taxon>
        <taxon>Chrysomelidae</taxon>
        <taxon>Galerucinae</taxon>
        <taxon>Alticini</taxon>
        <taxon>Phyllotreta</taxon>
    </lineage>
</organism>
<gene>
    <name evidence="4" type="ORF">PHYEVI_LOCUS10787</name>
</gene>
<dbReference type="InterPro" id="IPR040354">
    <property type="entry name" value="TCTN1-3"/>
</dbReference>
<name>A0A9P0DQP3_PHYSR</name>
<reference evidence="4" key="1">
    <citation type="submission" date="2022-01" db="EMBL/GenBank/DDBJ databases">
        <authorList>
            <person name="King R."/>
        </authorList>
    </citation>
    <scope>NUCLEOTIDE SEQUENCE</scope>
</reference>
<dbReference type="Proteomes" id="UP001153712">
    <property type="component" value="Chromosome 8"/>
</dbReference>
<keyword evidence="1" id="KW-0472">Membrane</keyword>